<dbReference type="EMBL" id="MSDQ01000002">
    <property type="protein sequence ID" value="OLO13099.1"/>
    <property type="molecule type" value="Genomic_DNA"/>
</dbReference>
<dbReference type="AlphaFoldDB" id="A0A1Q8THD6"/>
<reference evidence="6 7" key="1">
    <citation type="submission" date="2016-12" db="EMBL/GenBank/DDBJ databases">
        <title>Draft genome sequences of strains Salinicola socius SMB35, Salinicola sp. MH3R3-1 and Chromohalobacter sp. SMB17 from the Verkhnekamsk potash mining region of Russia.</title>
        <authorList>
            <person name="Mavrodi D.V."/>
            <person name="Olsson B.E."/>
            <person name="Korsakova E.S."/>
            <person name="Pyankova A."/>
            <person name="Mavrodi O.V."/>
            <person name="Plotnikova E.G."/>
        </authorList>
    </citation>
    <scope>NUCLEOTIDE SEQUENCE [LARGE SCALE GENOMIC DNA]</scope>
    <source>
        <strain evidence="6 7">SMB17</strain>
    </source>
</reference>
<evidence type="ECO:0000313" key="6">
    <source>
        <dbReference type="EMBL" id="OLO13099.1"/>
    </source>
</evidence>
<dbReference type="Gene3D" id="1.20.120.350">
    <property type="entry name" value="Voltage-gated potassium channels. Chain C"/>
    <property type="match status" value="1"/>
</dbReference>
<keyword evidence="2 5" id="KW-0812">Transmembrane</keyword>
<dbReference type="InterPro" id="IPR027359">
    <property type="entry name" value="Volt_channel_dom_sf"/>
</dbReference>
<dbReference type="GO" id="GO:0016020">
    <property type="term" value="C:membrane"/>
    <property type="evidence" value="ECO:0007669"/>
    <property type="project" value="UniProtKB-SubCell"/>
</dbReference>
<evidence type="ECO:0000256" key="3">
    <source>
        <dbReference type="ARBA" id="ARBA00022989"/>
    </source>
</evidence>
<organism evidence="6 7">
    <name type="scientific">Chromohalobacter japonicus</name>
    <dbReference type="NCBI Taxonomy" id="223900"/>
    <lineage>
        <taxon>Bacteria</taxon>
        <taxon>Pseudomonadati</taxon>
        <taxon>Pseudomonadota</taxon>
        <taxon>Gammaproteobacteria</taxon>
        <taxon>Oceanospirillales</taxon>
        <taxon>Halomonadaceae</taxon>
        <taxon>Chromohalobacter</taxon>
    </lineage>
</organism>
<keyword evidence="3 5" id="KW-1133">Transmembrane helix</keyword>
<evidence type="ECO:0000256" key="1">
    <source>
        <dbReference type="ARBA" id="ARBA00004141"/>
    </source>
</evidence>
<protein>
    <submittedName>
        <fullName evidence="6">Preprotein translocase subunit SecA</fullName>
    </submittedName>
</protein>
<name>A0A1Q8THD6_9GAMM</name>
<feature type="transmembrane region" description="Helical" evidence="5">
    <location>
        <begin position="15"/>
        <end position="36"/>
    </location>
</feature>
<evidence type="ECO:0000313" key="7">
    <source>
        <dbReference type="Proteomes" id="UP000186806"/>
    </source>
</evidence>
<evidence type="ECO:0000256" key="4">
    <source>
        <dbReference type="ARBA" id="ARBA00023136"/>
    </source>
</evidence>
<feature type="transmembrane region" description="Helical" evidence="5">
    <location>
        <begin position="73"/>
        <end position="92"/>
    </location>
</feature>
<comment type="subcellular location">
    <subcellularLocation>
        <location evidence="1">Membrane</location>
        <topology evidence="1">Multi-pass membrane protein</topology>
    </subcellularLocation>
</comment>
<dbReference type="SUPFAM" id="SSF81324">
    <property type="entry name" value="Voltage-gated potassium channels"/>
    <property type="match status" value="1"/>
</dbReference>
<keyword evidence="4 5" id="KW-0472">Membrane</keyword>
<keyword evidence="7" id="KW-1185">Reference proteome</keyword>
<feature type="transmembrane region" description="Helical" evidence="5">
    <location>
        <begin position="99"/>
        <end position="122"/>
    </location>
</feature>
<evidence type="ECO:0000256" key="5">
    <source>
        <dbReference type="SAM" id="Phobius"/>
    </source>
</evidence>
<comment type="caution">
    <text evidence="6">The sequence shown here is derived from an EMBL/GenBank/DDBJ whole genome shotgun (WGS) entry which is preliminary data.</text>
</comment>
<accession>A0A1Q8THD6</accession>
<proteinExistence type="predicted"/>
<gene>
    <name evidence="6" type="ORF">BTW10_00520</name>
</gene>
<dbReference type="STRING" id="223900.GCA_000821045_02102"/>
<evidence type="ECO:0000256" key="2">
    <source>
        <dbReference type="ARBA" id="ARBA00022692"/>
    </source>
</evidence>
<dbReference type="Proteomes" id="UP000186806">
    <property type="component" value="Unassembled WGS sequence"/>
</dbReference>
<sequence length="334" mass="38791">MSAPSTAGSRRRERLYLVWDIAIVVLVSANLLLLLVDSLFLLPPLNAGLEALAPSLHQAYDSAIHQRFMTIDLVFVSIFLLDVLAGWAVAIAERRYARWFFYPFVHWYDVLGCIPISGFRILRVLRLISLLIRLQRLGAIDIRRWGLYAFFERYYRVLMEELSDRVATRLLSSLQEEVRRSDDFTKRLSEKVIQPRKEALVDEIAKRLETTVDKSYAENHQEVHRYVATLVTRTLEENQELSRLRRLPMGEHMAHAMERSLSDVASRVVHEAIDGLRSPRFKSLIGDLAGSGIDAWLYVDQRTDRVTEQVLIETLEMLKDEIAVQRWRDELDLR</sequence>
<dbReference type="RefSeq" id="WP_075367710.1">
    <property type="nucleotide sequence ID" value="NZ_MSDQ01000002.1"/>
</dbReference>